<name>A0ABZ0XRY8_9BURK</name>
<dbReference type="RefSeq" id="WP_019919932.1">
    <property type="nucleotide sequence ID" value="NZ_CP140152.1"/>
</dbReference>
<evidence type="ECO:0000313" key="2">
    <source>
        <dbReference type="EMBL" id="WQH02506.1"/>
    </source>
</evidence>
<organism evidence="2 3">
    <name type="scientific">Duganella zoogloeoides</name>
    <dbReference type="NCBI Taxonomy" id="75659"/>
    <lineage>
        <taxon>Bacteria</taxon>
        <taxon>Pseudomonadati</taxon>
        <taxon>Pseudomonadota</taxon>
        <taxon>Betaproteobacteria</taxon>
        <taxon>Burkholderiales</taxon>
        <taxon>Oxalobacteraceae</taxon>
        <taxon>Telluria group</taxon>
        <taxon>Duganella</taxon>
    </lineage>
</organism>
<reference evidence="2 3" key="1">
    <citation type="submission" date="2023-11" db="EMBL/GenBank/DDBJ databases">
        <title>MicrobeMod: A computational toolkit for identifying prokaryotic methylation and restriction-modification with nanopore sequencing.</title>
        <authorList>
            <person name="Crits-Christoph A."/>
            <person name="Kang S.C."/>
            <person name="Lee H."/>
            <person name="Ostrov N."/>
        </authorList>
    </citation>
    <scope>NUCLEOTIDE SEQUENCE [LARGE SCALE GENOMIC DNA]</scope>
    <source>
        <strain evidence="2 3">ATCC 25935</strain>
    </source>
</reference>
<feature type="transmembrane region" description="Helical" evidence="1">
    <location>
        <begin position="414"/>
        <end position="432"/>
    </location>
</feature>
<accession>A0ABZ0XRY8</accession>
<keyword evidence="3" id="KW-1185">Reference proteome</keyword>
<evidence type="ECO:0008006" key="4">
    <source>
        <dbReference type="Google" id="ProtNLM"/>
    </source>
</evidence>
<protein>
    <recommendedName>
        <fullName evidence="4">Dynamin family protein</fullName>
    </recommendedName>
</protein>
<dbReference type="EMBL" id="CP140152">
    <property type="protein sequence ID" value="WQH02506.1"/>
    <property type="molecule type" value="Genomic_DNA"/>
</dbReference>
<evidence type="ECO:0000256" key="1">
    <source>
        <dbReference type="SAM" id="Phobius"/>
    </source>
</evidence>
<evidence type="ECO:0000313" key="3">
    <source>
        <dbReference type="Proteomes" id="UP001326110"/>
    </source>
</evidence>
<keyword evidence="1" id="KW-0472">Membrane</keyword>
<keyword evidence="1" id="KW-1133">Transmembrane helix</keyword>
<proteinExistence type="predicted"/>
<gene>
    <name evidence="2" type="ORF">SR858_15640</name>
</gene>
<dbReference type="Proteomes" id="UP001326110">
    <property type="component" value="Chromosome"/>
</dbReference>
<sequence>MNIHGTPTSTSAGSSADALHVRSLDEHLSADQSFSSAYARAVGAIAGRDGKLTLAQFAAVTELAGDGKSSAVFTALVLNAIESGVDVDWAFAALARSAAPIDQAARENALAMAVPLLALHGGDARSLAQRLAKALSVRLAPEDFQRLPAAEEKGLLANLGEQARRLVRGRSLSDAVADFGRSAGQPVLVEHARNYQAGDIDHAQLHTLVSSTTTVILQDIAAYLDQARQMGLDESIAATLVTTANEMKSQVMQRLVLVEQRIAYERRLLTEEIDDAVHDAGNAIELAIADRLATDKWQEHEVWESIGRNQFGQEMERRLDRIVRRKEQAVHLLQEDLRLFQSGMRLGQVSMFERQHHSTLARLMPRLRIGTRLANSAETAANVTLMSGVVAAAGTGTAAYLIGAAVVLPVVAPAAPFVGGAVLLAGAFKWFADAGKRKRTEIRDKRTAFEAELRKQLQGAEHTFNAQLDLVAQGFRESAEQMLMPLLLEAEAAGRVPGMRQRIADRVITQAQTAITQLDAELRK</sequence>
<feature type="transmembrane region" description="Helical" evidence="1">
    <location>
        <begin position="383"/>
        <end position="408"/>
    </location>
</feature>
<keyword evidence="1" id="KW-0812">Transmembrane</keyword>